<dbReference type="InterPro" id="IPR011990">
    <property type="entry name" value="TPR-like_helical_dom_sf"/>
</dbReference>
<comment type="caution">
    <text evidence="3">The sequence shown here is derived from an EMBL/GenBank/DDBJ whole genome shotgun (WGS) entry which is preliminary data.</text>
</comment>
<dbReference type="Proteomes" id="UP001141806">
    <property type="component" value="Unassembled WGS sequence"/>
</dbReference>
<dbReference type="FunFam" id="1.25.40.10:FF:000184">
    <property type="entry name" value="Pentatricopeptide repeat-containing protein, chloroplastic"/>
    <property type="match status" value="1"/>
</dbReference>
<proteinExistence type="predicted"/>
<feature type="repeat" description="PPR" evidence="2">
    <location>
        <begin position="142"/>
        <end position="176"/>
    </location>
</feature>
<sequence>MWTATVASVLSIVQQISTMREPRQSQALITKTGLTGYPLVIAKLITFSALSTFGSLVYARAIFDETTVENTFLCNTMLRAYSQSAFPVEAIFLYNQMQRLNIKPDPFTYPFALKDGKLYGFQIAVKGAEIHCRALQTGFVCDHFVQNSLIHMYSHCGFLDLGRRVFDEMEEKTIASWNTMISAYDRINDFESADLMLQSIPGKNVVSWNTLIAQMPEKDAVSWNSIIAGYVQSKDYNGALELFREMQACGVEATEITLISVLGACAEMGALDFGRELHKLLKRKEFKIEGFLGTALLDMYAKCGSLNLAWEVFNGMKMKHVSCWNSMIVALAVHGYSEEALELFSAMEMRIDEVRPNRITFIGVLIACSHKGLVEEGRQYFAHMIGEYKIRPDVKHYGCMVDLLSRCGLLDEAYHIIKTMPFGANCILWRTLLGACRNYGHVEFAEEAFRRLAELEPLRDGDWVLLSNIYAEAERWADVERVRNEMIGLGILKKPGSSQIDVK</sequence>
<dbReference type="GO" id="GO:0003723">
    <property type="term" value="F:RNA binding"/>
    <property type="evidence" value="ECO:0007669"/>
    <property type="project" value="InterPro"/>
</dbReference>
<evidence type="ECO:0008006" key="5">
    <source>
        <dbReference type="Google" id="ProtNLM"/>
    </source>
</evidence>
<dbReference type="NCBIfam" id="TIGR00756">
    <property type="entry name" value="PPR"/>
    <property type="match status" value="4"/>
</dbReference>
<protein>
    <recommendedName>
        <fullName evidence="5">Pentatricopeptide repeat-containing protein</fullName>
    </recommendedName>
</protein>
<keyword evidence="4" id="KW-1185">Reference proteome</keyword>
<name>A0A9Q0QP78_9MAGN</name>
<dbReference type="PANTHER" id="PTHR47926">
    <property type="entry name" value="PENTATRICOPEPTIDE REPEAT-CONTAINING PROTEIN"/>
    <property type="match status" value="1"/>
</dbReference>
<dbReference type="EMBL" id="JAMYWD010000007">
    <property type="protein sequence ID" value="KAJ4966808.1"/>
    <property type="molecule type" value="Genomic_DNA"/>
</dbReference>
<dbReference type="AlphaFoldDB" id="A0A9Q0QP78"/>
<organism evidence="3 4">
    <name type="scientific">Protea cynaroides</name>
    <dbReference type="NCBI Taxonomy" id="273540"/>
    <lineage>
        <taxon>Eukaryota</taxon>
        <taxon>Viridiplantae</taxon>
        <taxon>Streptophyta</taxon>
        <taxon>Embryophyta</taxon>
        <taxon>Tracheophyta</taxon>
        <taxon>Spermatophyta</taxon>
        <taxon>Magnoliopsida</taxon>
        <taxon>Proteales</taxon>
        <taxon>Proteaceae</taxon>
        <taxon>Protea</taxon>
    </lineage>
</organism>
<evidence type="ECO:0000256" key="1">
    <source>
        <dbReference type="ARBA" id="ARBA00022737"/>
    </source>
</evidence>
<dbReference type="Pfam" id="PF20431">
    <property type="entry name" value="E_motif"/>
    <property type="match status" value="1"/>
</dbReference>
<dbReference type="InterPro" id="IPR002885">
    <property type="entry name" value="PPR_rpt"/>
</dbReference>
<dbReference type="PROSITE" id="PS51375">
    <property type="entry name" value="PPR"/>
    <property type="match status" value="4"/>
</dbReference>
<dbReference type="InterPro" id="IPR046960">
    <property type="entry name" value="PPR_At4g14850-like_plant"/>
</dbReference>
<dbReference type="Pfam" id="PF13041">
    <property type="entry name" value="PPR_2"/>
    <property type="match status" value="2"/>
</dbReference>
<feature type="repeat" description="PPR" evidence="2">
    <location>
        <begin position="219"/>
        <end position="253"/>
    </location>
</feature>
<reference evidence="3" key="1">
    <citation type="journal article" date="2023" name="Plant J.">
        <title>The genome of the king protea, Protea cynaroides.</title>
        <authorList>
            <person name="Chang J."/>
            <person name="Duong T.A."/>
            <person name="Schoeman C."/>
            <person name="Ma X."/>
            <person name="Roodt D."/>
            <person name="Barker N."/>
            <person name="Li Z."/>
            <person name="Van de Peer Y."/>
            <person name="Mizrachi E."/>
        </authorList>
    </citation>
    <scope>NUCLEOTIDE SEQUENCE</scope>
    <source>
        <tissue evidence="3">Young leaves</tissue>
    </source>
</reference>
<accession>A0A9Q0QP78</accession>
<dbReference type="InterPro" id="IPR046848">
    <property type="entry name" value="E_motif"/>
</dbReference>
<gene>
    <name evidence="3" type="ORF">NE237_018657</name>
</gene>
<dbReference type="Pfam" id="PF01535">
    <property type="entry name" value="PPR"/>
    <property type="match status" value="5"/>
</dbReference>
<dbReference type="OrthoDB" id="185373at2759"/>
<dbReference type="GO" id="GO:0009451">
    <property type="term" value="P:RNA modification"/>
    <property type="evidence" value="ECO:0007669"/>
    <property type="project" value="InterPro"/>
</dbReference>
<dbReference type="PANTHER" id="PTHR47926:SF391">
    <property type="entry name" value="TETRATRICOPEPTIDE-LIKE HELICAL DOMAIN SUPERFAMILY"/>
    <property type="match status" value="1"/>
</dbReference>
<feature type="repeat" description="PPR" evidence="2">
    <location>
        <begin position="70"/>
        <end position="104"/>
    </location>
</feature>
<dbReference type="Gene3D" id="1.25.40.10">
    <property type="entry name" value="Tetratricopeptide repeat domain"/>
    <property type="match status" value="4"/>
</dbReference>
<evidence type="ECO:0000256" key="2">
    <source>
        <dbReference type="PROSITE-ProRule" id="PRU00708"/>
    </source>
</evidence>
<feature type="repeat" description="PPR" evidence="2">
    <location>
        <begin position="320"/>
        <end position="356"/>
    </location>
</feature>
<evidence type="ECO:0000313" key="4">
    <source>
        <dbReference type="Proteomes" id="UP001141806"/>
    </source>
</evidence>
<evidence type="ECO:0000313" key="3">
    <source>
        <dbReference type="EMBL" id="KAJ4966808.1"/>
    </source>
</evidence>
<keyword evidence="1" id="KW-0677">Repeat</keyword>